<dbReference type="EMBL" id="JARQWQ010000028">
    <property type="protein sequence ID" value="KAK2562675.1"/>
    <property type="molecule type" value="Genomic_DNA"/>
</dbReference>
<proteinExistence type="predicted"/>
<dbReference type="SUPFAM" id="SSF49562">
    <property type="entry name" value="C2 domain (Calcium/lipid-binding domain, CaLB)"/>
    <property type="match status" value="1"/>
</dbReference>
<protein>
    <recommendedName>
        <fullName evidence="2">C2 domain-containing protein</fullName>
    </recommendedName>
</protein>
<feature type="region of interest" description="Disordered" evidence="1">
    <location>
        <begin position="466"/>
        <end position="493"/>
    </location>
</feature>
<evidence type="ECO:0000313" key="3">
    <source>
        <dbReference type="EMBL" id="KAK2562675.1"/>
    </source>
</evidence>
<keyword evidence="4" id="KW-1185">Reference proteome</keyword>
<dbReference type="PROSITE" id="PS50004">
    <property type="entry name" value="C2"/>
    <property type="match status" value="1"/>
</dbReference>
<reference evidence="3" key="1">
    <citation type="journal article" date="2023" name="G3 (Bethesda)">
        <title>Whole genome assembly and annotation of the endangered Caribbean coral Acropora cervicornis.</title>
        <authorList>
            <person name="Selwyn J.D."/>
            <person name="Vollmer S.V."/>
        </authorList>
    </citation>
    <scope>NUCLEOTIDE SEQUENCE</scope>
    <source>
        <strain evidence="3">K2</strain>
    </source>
</reference>
<feature type="compositionally biased region" description="Polar residues" evidence="1">
    <location>
        <begin position="471"/>
        <end position="486"/>
    </location>
</feature>
<organism evidence="3 4">
    <name type="scientific">Acropora cervicornis</name>
    <name type="common">Staghorn coral</name>
    <dbReference type="NCBI Taxonomy" id="6130"/>
    <lineage>
        <taxon>Eukaryota</taxon>
        <taxon>Metazoa</taxon>
        <taxon>Cnidaria</taxon>
        <taxon>Anthozoa</taxon>
        <taxon>Hexacorallia</taxon>
        <taxon>Scleractinia</taxon>
        <taxon>Astrocoeniina</taxon>
        <taxon>Acroporidae</taxon>
        <taxon>Acropora</taxon>
    </lineage>
</organism>
<feature type="region of interest" description="Disordered" evidence="1">
    <location>
        <begin position="1"/>
        <end position="20"/>
    </location>
</feature>
<name>A0AAD9QKM6_ACRCE</name>
<accession>A0AAD9QKM6</accession>
<dbReference type="InterPro" id="IPR000008">
    <property type="entry name" value="C2_dom"/>
</dbReference>
<dbReference type="InterPro" id="IPR035892">
    <property type="entry name" value="C2_domain_sf"/>
</dbReference>
<evidence type="ECO:0000313" key="4">
    <source>
        <dbReference type="Proteomes" id="UP001249851"/>
    </source>
</evidence>
<evidence type="ECO:0000256" key="1">
    <source>
        <dbReference type="SAM" id="MobiDB-lite"/>
    </source>
</evidence>
<dbReference type="AlphaFoldDB" id="A0AAD9QKM6"/>
<sequence>MHSDLTEVTPGTDKEEVDRSTKLKGLVDAKNGLLLDQDPALAEKANLPTGVFAVHVFGAQNLYFDATFPLEHSGMYVQIKVGSTTKCTSLQSPSKKGCIVWDDIKNFPATISPNVTHPFNKVAMAVIGYDKLLPIPKHKLLGKVEFHLHKLAKKQWSMETFQLKNRKKQAKKGNCEEELPKKPVGRLSAVCQLTNGQQLAVSRPTVGRQYVGDLQMELAFAYGSFGYGLCDQLESYQPPRYFLCQSAFPHLELSCTSSGSSSGVVFAPKRVSHPNFITFKKKVLNLEPQISPYFTKTGFTPIDTKSRPHLQPKLTRDLNLRSSTDTIKTQRLHQNIPLSKSEVADVHGALPVDPGSDSDDSSLQDLGEVTQFGLTEALAQMANLSFMAGAPELIQETEKQLSRQKSATSNKESRKGEISVPTADCLSDRSPLMHEHFTLVLGAVASRIEEGASLPGLSRHILSVGAEASGESPSQTVSSAANNDDQGTGDEDEMMAMTVSRGRRTAVFLSNSRKPIVSTSYEQDLA</sequence>
<evidence type="ECO:0000259" key="2">
    <source>
        <dbReference type="PROSITE" id="PS50004"/>
    </source>
</evidence>
<gene>
    <name evidence="3" type="ORF">P5673_014380</name>
</gene>
<reference evidence="3" key="2">
    <citation type="journal article" date="2023" name="Science">
        <title>Genomic signatures of disease resistance in endangered staghorn corals.</title>
        <authorList>
            <person name="Vollmer S.V."/>
            <person name="Selwyn J.D."/>
            <person name="Despard B.A."/>
            <person name="Roesel C.L."/>
        </authorList>
    </citation>
    <scope>NUCLEOTIDE SEQUENCE</scope>
    <source>
        <strain evidence="3">K2</strain>
    </source>
</reference>
<feature type="domain" description="C2" evidence="2">
    <location>
        <begin position="35"/>
        <end position="161"/>
    </location>
</feature>
<comment type="caution">
    <text evidence="3">The sequence shown here is derived from an EMBL/GenBank/DDBJ whole genome shotgun (WGS) entry which is preliminary data.</text>
</comment>
<dbReference type="Gene3D" id="2.60.40.150">
    <property type="entry name" value="C2 domain"/>
    <property type="match status" value="1"/>
</dbReference>
<feature type="region of interest" description="Disordered" evidence="1">
    <location>
        <begin position="395"/>
        <end position="427"/>
    </location>
</feature>
<dbReference type="Proteomes" id="UP001249851">
    <property type="component" value="Unassembled WGS sequence"/>
</dbReference>